<reference evidence="1" key="2">
    <citation type="submission" date="2020-11" db="EMBL/GenBank/DDBJ databases">
        <authorList>
            <person name="McCartney M.A."/>
            <person name="Auch B."/>
            <person name="Kono T."/>
            <person name="Mallez S."/>
            <person name="Becker A."/>
            <person name="Gohl D.M."/>
            <person name="Silverstein K.A.T."/>
            <person name="Koren S."/>
            <person name="Bechman K.B."/>
            <person name="Herman A."/>
            <person name="Abrahante J.E."/>
            <person name="Garbe J."/>
        </authorList>
    </citation>
    <scope>NUCLEOTIDE SEQUENCE</scope>
    <source>
        <strain evidence="1">Duluth1</strain>
        <tissue evidence="1">Whole animal</tissue>
    </source>
</reference>
<evidence type="ECO:0000313" key="2">
    <source>
        <dbReference type="Proteomes" id="UP000828390"/>
    </source>
</evidence>
<protein>
    <submittedName>
        <fullName evidence="1">Uncharacterized protein</fullName>
    </submittedName>
</protein>
<dbReference type="Proteomes" id="UP000828390">
    <property type="component" value="Unassembled WGS sequence"/>
</dbReference>
<organism evidence="1 2">
    <name type="scientific">Dreissena polymorpha</name>
    <name type="common">Zebra mussel</name>
    <name type="synonym">Mytilus polymorpha</name>
    <dbReference type="NCBI Taxonomy" id="45954"/>
    <lineage>
        <taxon>Eukaryota</taxon>
        <taxon>Metazoa</taxon>
        <taxon>Spiralia</taxon>
        <taxon>Lophotrochozoa</taxon>
        <taxon>Mollusca</taxon>
        <taxon>Bivalvia</taxon>
        <taxon>Autobranchia</taxon>
        <taxon>Heteroconchia</taxon>
        <taxon>Euheterodonta</taxon>
        <taxon>Imparidentia</taxon>
        <taxon>Neoheterodontei</taxon>
        <taxon>Myida</taxon>
        <taxon>Dreissenoidea</taxon>
        <taxon>Dreissenidae</taxon>
        <taxon>Dreissena</taxon>
    </lineage>
</organism>
<dbReference type="AlphaFoldDB" id="A0A9D4JBP8"/>
<proteinExistence type="predicted"/>
<evidence type="ECO:0000313" key="1">
    <source>
        <dbReference type="EMBL" id="KAH3807126.1"/>
    </source>
</evidence>
<name>A0A9D4JBP8_DREPO</name>
<reference evidence="1" key="1">
    <citation type="journal article" date="2019" name="bioRxiv">
        <title>The Genome of the Zebra Mussel, Dreissena polymorpha: A Resource for Invasive Species Research.</title>
        <authorList>
            <person name="McCartney M.A."/>
            <person name="Auch B."/>
            <person name="Kono T."/>
            <person name="Mallez S."/>
            <person name="Zhang Y."/>
            <person name="Obille A."/>
            <person name="Becker A."/>
            <person name="Abrahante J.E."/>
            <person name="Garbe J."/>
            <person name="Badalamenti J.P."/>
            <person name="Herman A."/>
            <person name="Mangelson H."/>
            <person name="Liachko I."/>
            <person name="Sullivan S."/>
            <person name="Sone E.D."/>
            <person name="Koren S."/>
            <person name="Silverstein K.A.T."/>
            <person name="Beckman K.B."/>
            <person name="Gohl D.M."/>
        </authorList>
    </citation>
    <scope>NUCLEOTIDE SEQUENCE</scope>
    <source>
        <strain evidence="1">Duluth1</strain>
        <tissue evidence="1">Whole animal</tissue>
    </source>
</reference>
<sequence length="57" mass="6888">MMVSRWYWTIPVKTKVYRQGILGNIWLKEEAINARLSISPILKKIRWKILISWAQIF</sequence>
<comment type="caution">
    <text evidence="1">The sequence shown here is derived from an EMBL/GenBank/DDBJ whole genome shotgun (WGS) entry which is preliminary data.</text>
</comment>
<accession>A0A9D4JBP8</accession>
<dbReference type="EMBL" id="JAIWYP010000006">
    <property type="protein sequence ID" value="KAH3807126.1"/>
    <property type="molecule type" value="Genomic_DNA"/>
</dbReference>
<keyword evidence="2" id="KW-1185">Reference proteome</keyword>
<gene>
    <name evidence="1" type="ORF">DPMN_135459</name>
</gene>